<dbReference type="OMA" id="MFSGGMY"/>
<keyword evidence="1" id="KW-0732">Signal</keyword>
<feature type="signal peptide" evidence="1">
    <location>
        <begin position="1"/>
        <end position="26"/>
    </location>
</feature>
<evidence type="ECO:0000256" key="1">
    <source>
        <dbReference type="SAM" id="SignalP"/>
    </source>
</evidence>
<reference evidence="3" key="1">
    <citation type="submission" date="2022-11" db="UniProtKB">
        <authorList>
            <consortium name="WormBaseParasite"/>
        </authorList>
    </citation>
    <scope>IDENTIFICATION</scope>
</reference>
<evidence type="ECO:0000313" key="2">
    <source>
        <dbReference type="Proteomes" id="UP000887565"/>
    </source>
</evidence>
<dbReference type="WBParaSite" id="nRc.2.0.1.t11044-RA">
    <property type="protein sequence ID" value="nRc.2.0.1.t11044-RA"/>
    <property type="gene ID" value="nRc.2.0.1.g11044"/>
</dbReference>
<dbReference type="Proteomes" id="UP000887565">
    <property type="component" value="Unplaced"/>
</dbReference>
<proteinExistence type="predicted"/>
<name>A0A915IA42_ROMCU</name>
<protein>
    <submittedName>
        <fullName evidence="3">Uncharacterized protein</fullName>
    </submittedName>
</protein>
<keyword evidence="2" id="KW-1185">Reference proteome</keyword>
<sequence>MKFQFYPPISGSSFIIFCLLASVALSSSVVDDNGDSSLADLSHQSKRSAAVPYSGGLYGKRSRGVPFSGGLYGKRKRQLPFVMGAAWNDDGDDGETWPALAAASRSNAYAYKRAGGVPFSGGFYGKRAAHKAYDFYESSKKAVPFSGGLYG</sequence>
<evidence type="ECO:0000313" key="3">
    <source>
        <dbReference type="WBParaSite" id="nRc.2.0.1.t11044-RA"/>
    </source>
</evidence>
<dbReference type="AlphaFoldDB" id="A0A915IA42"/>
<feature type="chain" id="PRO_5037794413" evidence="1">
    <location>
        <begin position="27"/>
        <end position="151"/>
    </location>
</feature>
<organism evidence="2 3">
    <name type="scientific">Romanomermis culicivorax</name>
    <name type="common">Nematode worm</name>
    <dbReference type="NCBI Taxonomy" id="13658"/>
    <lineage>
        <taxon>Eukaryota</taxon>
        <taxon>Metazoa</taxon>
        <taxon>Ecdysozoa</taxon>
        <taxon>Nematoda</taxon>
        <taxon>Enoplea</taxon>
        <taxon>Dorylaimia</taxon>
        <taxon>Mermithida</taxon>
        <taxon>Mermithoidea</taxon>
        <taxon>Mermithidae</taxon>
        <taxon>Romanomermis</taxon>
    </lineage>
</organism>
<accession>A0A915IA42</accession>